<feature type="compositionally biased region" description="Polar residues" evidence="1">
    <location>
        <begin position="1"/>
        <end position="23"/>
    </location>
</feature>
<evidence type="ECO:0000313" key="2">
    <source>
        <dbReference type="EMBL" id="KAI7796034.1"/>
    </source>
</evidence>
<dbReference type="AlphaFoldDB" id="A0A9W7TFK9"/>
<reference evidence="2" key="1">
    <citation type="submission" date="2021-02" db="EMBL/GenBank/DDBJ databases">
        <title>Comparative genomics reveals that relaxation of natural selection precedes convergent phenotypic evolution of cavefish.</title>
        <authorList>
            <person name="Peng Z."/>
        </authorList>
    </citation>
    <scope>NUCLEOTIDE SEQUENCE</scope>
    <source>
        <tissue evidence="2">Muscle</tissue>
    </source>
</reference>
<comment type="caution">
    <text evidence="2">The sequence shown here is derived from an EMBL/GenBank/DDBJ whole genome shotgun (WGS) entry which is preliminary data.</text>
</comment>
<keyword evidence="3" id="KW-1185">Reference proteome</keyword>
<name>A0A9W7TFK9_TRIRA</name>
<feature type="non-terminal residue" evidence="2">
    <location>
        <position position="57"/>
    </location>
</feature>
<feature type="region of interest" description="Disordered" evidence="1">
    <location>
        <begin position="1"/>
        <end position="26"/>
    </location>
</feature>
<evidence type="ECO:0000256" key="1">
    <source>
        <dbReference type="SAM" id="MobiDB-lite"/>
    </source>
</evidence>
<evidence type="ECO:0000313" key="3">
    <source>
        <dbReference type="Proteomes" id="UP001059041"/>
    </source>
</evidence>
<gene>
    <name evidence="2" type="ORF">IRJ41_012280</name>
</gene>
<dbReference type="EMBL" id="JAFHDT010000019">
    <property type="protein sequence ID" value="KAI7796034.1"/>
    <property type="molecule type" value="Genomic_DNA"/>
</dbReference>
<proteinExistence type="predicted"/>
<accession>A0A9W7TFK9</accession>
<protein>
    <submittedName>
        <fullName evidence="2">Uncharacterized protein</fullName>
    </submittedName>
</protein>
<sequence length="57" mass="6079">QPRLQPSANPAQIRHGSNTTMAKNNRGRTISVKGHITSNTSLSLSLLSNAQPWPVSG</sequence>
<dbReference type="Proteomes" id="UP001059041">
    <property type="component" value="Linkage Group LG19"/>
</dbReference>
<organism evidence="2 3">
    <name type="scientific">Triplophysa rosa</name>
    <name type="common">Cave loach</name>
    <dbReference type="NCBI Taxonomy" id="992332"/>
    <lineage>
        <taxon>Eukaryota</taxon>
        <taxon>Metazoa</taxon>
        <taxon>Chordata</taxon>
        <taxon>Craniata</taxon>
        <taxon>Vertebrata</taxon>
        <taxon>Euteleostomi</taxon>
        <taxon>Actinopterygii</taxon>
        <taxon>Neopterygii</taxon>
        <taxon>Teleostei</taxon>
        <taxon>Ostariophysi</taxon>
        <taxon>Cypriniformes</taxon>
        <taxon>Nemacheilidae</taxon>
        <taxon>Triplophysa</taxon>
    </lineage>
</organism>
<feature type="non-terminal residue" evidence="2">
    <location>
        <position position="1"/>
    </location>
</feature>